<dbReference type="PRINTS" id="PR00583">
    <property type="entry name" value="PRSTNOIDE31R"/>
</dbReference>
<dbReference type="PANTHER" id="PTHR11866">
    <property type="entry name" value="G-PROTEIN COUPLED RECEPTOR FAMILY 1 MEMBER"/>
    <property type="match status" value="1"/>
</dbReference>
<dbReference type="PRINTS" id="PR00428">
    <property type="entry name" value="PROSTAGLNDNR"/>
</dbReference>
<feature type="transmembrane region" description="Helical" evidence="13">
    <location>
        <begin position="86"/>
        <end position="111"/>
    </location>
</feature>
<evidence type="ECO:0000256" key="6">
    <source>
        <dbReference type="ARBA" id="ARBA00023040"/>
    </source>
</evidence>
<dbReference type="Proteomes" id="UP000326458">
    <property type="component" value="Unassembled WGS sequence"/>
</dbReference>
<organism evidence="15 16">
    <name type="scientific">Muntiacus muntjak</name>
    <name type="common">Barking deer</name>
    <name type="synonym">Indian muntjac</name>
    <dbReference type="NCBI Taxonomy" id="9888"/>
    <lineage>
        <taxon>Eukaryota</taxon>
        <taxon>Metazoa</taxon>
        <taxon>Chordata</taxon>
        <taxon>Craniata</taxon>
        <taxon>Vertebrata</taxon>
        <taxon>Euteleostomi</taxon>
        <taxon>Mammalia</taxon>
        <taxon>Eutheria</taxon>
        <taxon>Laurasiatheria</taxon>
        <taxon>Artiodactyla</taxon>
        <taxon>Ruminantia</taxon>
        <taxon>Pecora</taxon>
        <taxon>Cervidae</taxon>
        <taxon>Muntiacinae</taxon>
        <taxon>Muntiacus</taxon>
    </lineage>
</organism>
<dbReference type="AlphaFoldDB" id="A0A5N3WKX4"/>
<proteinExistence type="predicted"/>
<dbReference type="InterPro" id="IPR001244">
    <property type="entry name" value="Prostglndn_DP_rcpt"/>
</dbReference>
<keyword evidence="7 13" id="KW-0472">Membrane</keyword>
<keyword evidence="6" id="KW-0297">G-protein coupled receptor</keyword>
<gene>
    <name evidence="15" type="ORF">FD754_005773</name>
</gene>
<feature type="transmembrane region" description="Helical" evidence="13">
    <location>
        <begin position="172"/>
        <end position="193"/>
    </location>
</feature>
<keyword evidence="5 13" id="KW-1133">Transmembrane helix</keyword>
<keyword evidence="4 13" id="KW-0812">Transmembrane</keyword>
<sequence length="367" mass="40032">MKATRDHASAPFCTRFNHSDPGIWAAERAVEAPSNLTLPPEPSEDCGSVSVAFSMTMMITGFVGNALAITLVSKSYRRRESKRKKSFLLCIGWLALTDMVGQLLTSPVVIVLYLSHQHWEQLDPSGRLCTFFGLTMTVFGLSSLFIASAMAVERALATRAPHWYSSHMKTSATRAVLLGVWLAALAFALLPVLGVGQYTVQWPGTWCFISTRPEGNGTSSRQNWGNVFFASAFAILGLSALVVTFACNLATIKALVSRCRAKATASQSSAQWGRITTETAIQLMGIMCVLSVCWSPLLANSGEGSTCASWSRLQNRAPHLLAEHLASARHRIRLWLFPPPRDPTGVSCIGSLESSWQDHGSPELFFF</sequence>
<evidence type="ECO:0000256" key="4">
    <source>
        <dbReference type="ARBA" id="ARBA00022692"/>
    </source>
</evidence>
<dbReference type="InterPro" id="IPR003304">
    <property type="entry name" value="EP3_rcpt_1"/>
</dbReference>
<dbReference type="GO" id="GO:0006954">
    <property type="term" value="P:inflammatory response"/>
    <property type="evidence" value="ECO:0007669"/>
    <property type="project" value="TreeGrafter"/>
</dbReference>
<evidence type="ECO:0000256" key="13">
    <source>
        <dbReference type="SAM" id="Phobius"/>
    </source>
</evidence>
<evidence type="ECO:0000256" key="3">
    <source>
        <dbReference type="ARBA" id="ARBA00022475"/>
    </source>
</evidence>
<feature type="transmembrane region" description="Helical" evidence="13">
    <location>
        <begin position="51"/>
        <end position="74"/>
    </location>
</feature>
<feature type="domain" description="G-protein coupled receptors family 1 profile" evidence="14">
    <location>
        <begin position="64"/>
        <end position="297"/>
    </location>
</feature>
<keyword evidence="10" id="KW-0807">Transducer</keyword>
<dbReference type="SUPFAM" id="SSF81321">
    <property type="entry name" value="Family A G protein-coupled receptor-like"/>
    <property type="match status" value="1"/>
</dbReference>
<keyword evidence="9" id="KW-0325">Glycoprotein</keyword>
<dbReference type="InterPro" id="IPR008365">
    <property type="entry name" value="Prostanoid_rcpt"/>
</dbReference>
<evidence type="ECO:0000256" key="1">
    <source>
        <dbReference type="ARBA" id="ARBA00004651"/>
    </source>
</evidence>
<evidence type="ECO:0000256" key="7">
    <source>
        <dbReference type="ARBA" id="ARBA00023136"/>
    </source>
</evidence>
<dbReference type="PANTHER" id="PTHR11866:SF10">
    <property type="entry name" value="PROSTAGLANDIN E2 RECEPTOR EP3 SUBTYPE"/>
    <property type="match status" value="1"/>
</dbReference>
<dbReference type="InterPro" id="IPR000265">
    <property type="entry name" value="Prostglndn_EP3_rcpt"/>
</dbReference>
<evidence type="ECO:0000256" key="12">
    <source>
        <dbReference type="ARBA" id="ARBA00046395"/>
    </source>
</evidence>
<keyword evidence="8" id="KW-0675">Receptor</keyword>
<feature type="transmembrane region" description="Helical" evidence="13">
    <location>
        <begin position="131"/>
        <end position="152"/>
    </location>
</feature>
<comment type="subunit">
    <text evidence="12">Interacts (via C-terminus) with MKLN1.</text>
</comment>
<feature type="transmembrane region" description="Helical" evidence="13">
    <location>
        <begin position="227"/>
        <end position="252"/>
    </location>
</feature>
<evidence type="ECO:0000256" key="5">
    <source>
        <dbReference type="ARBA" id="ARBA00022989"/>
    </source>
</evidence>
<protein>
    <recommendedName>
        <fullName evidence="2">Prostaglandin E2 receptor EP3 subtype</fullName>
    </recommendedName>
    <alternativeName>
        <fullName evidence="11">Prostanoid EP3 receptor</fullName>
    </alternativeName>
</protein>
<dbReference type="PRINTS" id="PR01788">
    <property type="entry name" value="PROSTANOIDR"/>
</dbReference>
<dbReference type="GO" id="GO:0004957">
    <property type="term" value="F:prostaglandin E receptor activity"/>
    <property type="evidence" value="ECO:0007669"/>
    <property type="project" value="InterPro"/>
</dbReference>
<keyword evidence="3" id="KW-1003">Cell membrane</keyword>
<name>A0A5N3WKX4_MUNMU</name>
<evidence type="ECO:0000256" key="11">
    <source>
        <dbReference type="ARBA" id="ARBA00031591"/>
    </source>
</evidence>
<evidence type="ECO:0000313" key="16">
    <source>
        <dbReference type="Proteomes" id="UP000326458"/>
    </source>
</evidence>
<dbReference type="Gene3D" id="1.20.1070.10">
    <property type="entry name" value="Rhodopsin 7-helix transmembrane proteins"/>
    <property type="match status" value="1"/>
</dbReference>
<evidence type="ECO:0000259" key="14">
    <source>
        <dbReference type="PROSITE" id="PS50262"/>
    </source>
</evidence>
<dbReference type="InterPro" id="IPR000276">
    <property type="entry name" value="GPCR_Rhodpsn"/>
</dbReference>
<evidence type="ECO:0000256" key="2">
    <source>
        <dbReference type="ARBA" id="ARBA00015397"/>
    </source>
</evidence>
<comment type="subcellular location">
    <subcellularLocation>
        <location evidence="1">Cell membrane</location>
        <topology evidence="1">Multi-pass membrane protein</topology>
    </subcellularLocation>
</comment>
<comment type="caution">
    <text evidence="15">The sequence shown here is derived from an EMBL/GenBank/DDBJ whole genome shotgun (WGS) entry which is preliminary data.</text>
</comment>
<evidence type="ECO:0000256" key="10">
    <source>
        <dbReference type="ARBA" id="ARBA00023224"/>
    </source>
</evidence>
<dbReference type="Pfam" id="PF00001">
    <property type="entry name" value="7tm_1"/>
    <property type="match status" value="1"/>
</dbReference>
<evidence type="ECO:0000256" key="9">
    <source>
        <dbReference type="ARBA" id="ARBA00023180"/>
    </source>
</evidence>
<dbReference type="GO" id="GO:0005886">
    <property type="term" value="C:plasma membrane"/>
    <property type="evidence" value="ECO:0007669"/>
    <property type="project" value="UniProtKB-SubCell"/>
</dbReference>
<dbReference type="GO" id="GO:0060455">
    <property type="term" value="P:negative regulation of gastric acid secretion"/>
    <property type="evidence" value="ECO:0007669"/>
    <property type="project" value="TreeGrafter"/>
</dbReference>
<dbReference type="PRINTS" id="PR00237">
    <property type="entry name" value="GPCRRHODOPSN"/>
</dbReference>
<dbReference type="EMBL" id="VCEA01000001">
    <property type="protein sequence ID" value="KAB0361617.1"/>
    <property type="molecule type" value="Genomic_DNA"/>
</dbReference>
<reference evidence="15 16" key="1">
    <citation type="submission" date="2019-06" db="EMBL/GenBank/DDBJ databases">
        <title>Discovery of a novel chromosome fission-fusion reversal in muntjac.</title>
        <authorList>
            <person name="Mudd A.B."/>
            <person name="Bredeson J.V."/>
            <person name="Baum R."/>
            <person name="Hockemeyer D."/>
            <person name="Rokhsar D.S."/>
        </authorList>
    </citation>
    <scope>NUCLEOTIDE SEQUENCE [LARGE SCALE GENOMIC DNA]</scope>
    <source>
        <strain evidence="15">UTSW_UCB_Mm</strain>
        <tissue evidence="15">Fibroblast cell line</tissue>
    </source>
</reference>
<dbReference type="GO" id="GO:0014827">
    <property type="term" value="P:intestine smooth muscle contraction"/>
    <property type="evidence" value="ECO:0007669"/>
    <property type="project" value="TreeGrafter"/>
</dbReference>
<dbReference type="InterPro" id="IPR017452">
    <property type="entry name" value="GPCR_Rhodpsn_7TM"/>
</dbReference>
<dbReference type="GO" id="GO:0007200">
    <property type="term" value="P:phospholipase C-activating G protein-coupled receptor signaling pathway"/>
    <property type="evidence" value="ECO:0007669"/>
    <property type="project" value="TreeGrafter"/>
</dbReference>
<dbReference type="GO" id="GO:0007189">
    <property type="term" value="P:adenylate cyclase-activating G protein-coupled receptor signaling pathway"/>
    <property type="evidence" value="ECO:0007669"/>
    <property type="project" value="TreeGrafter"/>
</dbReference>
<dbReference type="PRINTS" id="PR00582">
    <property type="entry name" value="PRSTNOIDEP3R"/>
</dbReference>
<dbReference type="PROSITE" id="PS50262">
    <property type="entry name" value="G_PROTEIN_RECEP_F1_2"/>
    <property type="match status" value="1"/>
</dbReference>
<keyword evidence="16" id="KW-1185">Reference proteome</keyword>
<accession>A0A5N3WKX4</accession>
<dbReference type="GO" id="GO:0007204">
    <property type="term" value="P:positive regulation of cytosolic calcium ion concentration"/>
    <property type="evidence" value="ECO:0007669"/>
    <property type="project" value="TreeGrafter"/>
</dbReference>
<evidence type="ECO:0000313" key="15">
    <source>
        <dbReference type="EMBL" id="KAB0361617.1"/>
    </source>
</evidence>
<evidence type="ECO:0000256" key="8">
    <source>
        <dbReference type="ARBA" id="ARBA00023170"/>
    </source>
</evidence>